<dbReference type="EMBL" id="CP144089">
    <property type="protein sequence ID" value="WWD04143.1"/>
    <property type="molecule type" value="Genomic_DNA"/>
</dbReference>
<reference evidence="1 2" key="1">
    <citation type="submission" date="2024-01" db="EMBL/GenBank/DDBJ databases">
        <title>Comparative genomics of Cryptococcus and Kwoniella reveals pathogenesis evolution and contrasting modes of karyotype evolution via chromosome fusion or intercentromeric recombination.</title>
        <authorList>
            <person name="Coelho M.A."/>
            <person name="David-Palma M."/>
            <person name="Shea T."/>
            <person name="Bowers K."/>
            <person name="McGinley-Smith S."/>
            <person name="Mohammad A.W."/>
            <person name="Gnirke A."/>
            <person name="Yurkov A.M."/>
            <person name="Nowrousian M."/>
            <person name="Sun S."/>
            <person name="Cuomo C.A."/>
            <person name="Heitman J."/>
        </authorList>
    </citation>
    <scope>NUCLEOTIDE SEQUENCE [LARGE SCALE GENOMIC DNA]</scope>
    <source>
        <strain evidence="1 2">PYCC6329</strain>
    </source>
</reference>
<accession>A0AAX4KEC6</accession>
<dbReference type="SUPFAM" id="SSF52374">
    <property type="entry name" value="Nucleotidylyl transferase"/>
    <property type="match status" value="1"/>
</dbReference>
<evidence type="ECO:0000313" key="1">
    <source>
        <dbReference type="EMBL" id="WWD04143.1"/>
    </source>
</evidence>
<sequence>MASTSFNLQETVHRISSTPGSFAIVSSTPNWPITPKASSSKLHISVLDSSFNPPTIAHQQIAFSAFPPPSSSFTPSNDPPSYTSRLLLFSARNVEKTLQSGDANPQQRVEMMSILSSLRSNTHPKESIAVGLINEPTFVGKASIIRSYLSTLPYLDVEVNLSFLVGTDTLIRFFDPRFYPPNEMNQKIQEYFQDSNAYLISARRGINEEDRAIENEILNRDGVREWVDKGKLRLLGTGQEGWEEVSSTIVRKAVGGGDWEKVEKLVGKEVLDYIRKEGLYST</sequence>
<evidence type="ECO:0008006" key="3">
    <source>
        <dbReference type="Google" id="ProtNLM"/>
    </source>
</evidence>
<dbReference type="GO" id="GO:0000309">
    <property type="term" value="F:nicotinamide-nucleotide adenylyltransferase activity"/>
    <property type="evidence" value="ECO:0007669"/>
    <property type="project" value="TreeGrafter"/>
</dbReference>
<dbReference type="PANTHER" id="PTHR31285:SF0">
    <property type="entry name" value="NICOTINAMIDE MONONUCLEOTIDE ADENYLYLTRANSFERASE"/>
    <property type="match status" value="1"/>
</dbReference>
<dbReference type="InterPro" id="IPR014729">
    <property type="entry name" value="Rossmann-like_a/b/a_fold"/>
</dbReference>
<gene>
    <name evidence="1" type="ORF">V865_002209</name>
</gene>
<dbReference type="Gene3D" id="3.40.50.620">
    <property type="entry name" value="HUPs"/>
    <property type="match status" value="1"/>
</dbReference>
<protein>
    <recommendedName>
        <fullName evidence="3">Nicotinamide-nucleotide adenylyltransferase</fullName>
    </recommendedName>
</protein>
<dbReference type="AlphaFoldDB" id="A0AAX4KEC6"/>
<dbReference type="GeneID" id="91101013"/>
<dbReference type="KEGG" id="ker:91101013"/>
<dbReference type="Proteomes" id="UP001358614">
    <property type="component" value="Chromosome 1"/>
</dbReference>
<proteinExistence type="predicted"/>
<evidence type="ECO:0000313" key="2">
    <source>
        <dbReference type="Proteomes" id="UP001358614"/>
    </source>
</evidence>
<organism evidence="1 2">
    <name type="scientific">Kwoniella europaea PYCC6329</name>
    <dbReference type="NCBI Taxonomy" id="1423913"/>
    <lineage>
        <taxon>Eukaryota</taxon>
        <taxon>Fungi</taxon>
        <taxon>Dikarya</taxon>
        <taxon>Basidiomycota</taxon>
        <taxon>Agaricomycotina</taxon>
        <taxon>Tremellomycetes</taxon>
        <taxon>Tremellales</taxon>
        <taxon>Cryptococcaceae</taxon>
        <taxon>Kwoniella</taxon>
    </lineage>
</organism>
<dbReference type="GO" id="GO:0005634">
    <property type="term" value="C:nucleus"/>
    <property type="evidence" value="ECO:0007669"/>
    <property type="project" value="TreeGrafter"/>
</dbReference>
<dbReference type="PANTHER" id="PTHR31285">
    <property type="entry name" value="NICOTINAMIDE MONONUCLEOTIDE ADENYLYLTRANSFERASE"/>
    <property type="match status" value="1"/>
</dbReference>
<dbReference type="RefSeq" id="XP_066082110.1">
    <property type="nucleotide sequence ID" value="XM_066226013.1"/>
</dbReference>
<dbReference type="GO" id="GO:0016887">
    <property type="term" value="F:ATP hydrolysis activity"/>
    <property type="evidence" value="ECO:0007669"/>
    <property type="project" value="TreeGrafter"/>
</dbReference>
<dbReference type="GO" id="GO:0005737">
    <property type="term" value="C:cytoplasm"/>
    <property type="evidence" value="ECO:0007669"/>
    <property type="project" value="TreeGrafter"/>
</dbReference>
<name>A0AAX4KEC6_9TREE</name>
<keyword evidence="2" id="KW-1185">Reference proteome</keyword>